<evidence type="ECO:0000313" key="2">
    <source>
        <dbReference type="EMBL" id="KIX91676.1"/>
    </source>
</evidence>
<dbReference type="Proteomes" id="UP000032366">
    <property type="component" value="Unassembled WGS sequence"/>
</dbReference>
<proteinExistence type="predicted"/>
<reference evidence="2 4" key="1">
    <citation type="submission" date="2015-01" db="EMBL/GenBank/DDBJ databases">
        <authorList>
            <person name="Guo J."/>
        </authorList>
    </citation>
    <scope>NUCLEOTIDE SEQUENCE [LARGE SCALE GENOMIC DNA]</scope>
    <source>
        <strain evidence="2 4">DSM 22147</strain>
    </source>
</reference>
<dbReference type="InterPro" id="IPR048013">
    <property type="entry name" value="EMYY_lipop"/>
</dbReference>
<sequence length="294" mass="33402">MKKIKRLLTFCMIVIFVLSACGGQTQRDKAAFDAQLSRVADKEKAFNQTLDNMALYKLKDLGQGDTTDESKKVFKQLNTEIKKQLKPKFQAYNKAVKQLPASNAQLKSVKDAYLKGMQGKEQEIQRLEDFVAQYIASIESNEKILNNTQAFESHRVQVETYMTQAQSTAEGVEEGAILQDMLESCNAQIKASAEEAATHNDDGKEADVYNTKTIPLIQQQTQALNQKQLHNHSVSQARQSAIEMYYDLERYYKERVKTIEYSEALAKIDANTLVTSSEQLAHYNEPYQKQYDAL</sequence>
<dbReference type="STRING" id="569857.TP70_00990"/>
<organism evidence="3 5">
    <name type="scientific">Staphylococcus microti</name>
    <dbReference type="NCBI Taxonomy" id="569857"/>
    <lineage>
        <taxon>Bacteria</taxon>
        <taxon>Bacillati</taxon>
        <taxon>Bacillota</taxon>
        <taxon>Bacilli</taxon>
        <taxon>Bacillales</taxon>
        <taxon>Staphylococcaceae</taxon>
        <taxon>Staphylococcus</taxon>
    </lineage>
</organism>
<accession>A0A0D6XTX0</accession>
<keyword evidence="4" id="KW-1185">Reference proteome</keyword>
<dbReference type="RefSeq" id="WP_044358689.1">
    <property type="nucleotide sequence ID" value="NZ_JXWY01000005.1"/>
</dbReference>
<feature type="chain" id="PRO_5043119673" evidence="1">
    <location>
        <begin position="21"/>
        <end position="294"/>
    </location>
</feature>
<dbReference type="EMBL" id="UHDT01000001">
    <property type="protein sequence ID" value="SUM56818.1"/>
    <property type="molecule type" value="Genomic_DNA"/>
</dbReference>
<protein>
    <submittedName>
        <fullName evidence="3">Lipoprotein</fullName>
    </submittedName>
</protein>
<gene>
    <name evidence="3" type="ORF">NCTC13832_00476</name>
    <name evidence="2" type="ORF">TP70_00990</name>
</gene>
<keyword evidence="1" id="KW-0732">Signal</keyword>
<evidence type="ECO:0000313" key="5">
    <source>
        <dbReference type="Proteomes" id="UP000254100"/>
    </source>
</evidence>
<dbReference type="NCBIfam" id="NF033194">
    <property type="entry name" value="lipo_EMYY"/>
    <property type="match status" value="1"/>
</dbReference>
<feature type="signal peptide" evidence="1">
    <location>
        <begin position="1"/>
        <end position="20"/>
    </location>
</feature>
<name>A0A0D6XTX0_9STAP</name>
<dbReference type="OrthoDB" id="2410901at2"/>
<dbReference type="AlphaFoldDB" id="A0A0D6XTX0"/>
<dbReference type="Proteomes" id="UP000254100">
    <property type="component" value="Unassembled WGS sequence"/>
</dbReference>
<evidence type="ECO:0000256" key="1">
    <source>
        <dbReference type="SAM" id="SignalP"/>
    </source>
</evidence>
<dbReference type="EMBL" id="JXWY01000005">
    <property type="protein sequence ID" value="KIX91676.1"/>
    <property type="molecule type" value="Genomic_DNA"/>
</dbReference>
<reference evidence="3 5" key="2">
    <citation type="submission" date="2018-06" db="EMBL/GenBank/DDBJ databases">
        <authorList>
            <consortium name="Pathogen Informatics"/>
            <person name="Doyle S."/>
        </authorList>
    </citation>
    <scope>NUCLEOTIDE SEQUENCE [LARGE SCALE GENOMIC DNA]</scope>
    <source>
        <strain evidence="3 5">NCTC13832</strain>
    </source>
</reference>
<dbReference type="PROSITE" id="PS51257">
    <property type="entry name" value="PROKAR_LIPOPROTEIN"/>
    <property type="match status" value="1"/>
</dbReference>
<keyword evidence="3" id="KW-0449">Lipoprotein</keyword>
<evidence type="ECO:0000313" key="3">
    <source>
        <dbReference type="EMBL" id="SUM56818.1"/>
    </source>
</evidence>
<evidence type="ECO:0000313" key="4">
    <source>
        <dbReference type="Proteomes" id="UP000032366"/>
    </source>
</evidence>